<gene>
    <name evidence="1" type="ORF">AM2010_2230</name>
</gene>
<dbReference type="AlphaFoldDB" id="A0A0G3XD21"/>
<dbReference type="InterPro" id="IPR008533">
    <property type="entry name" value="DUF815"/>
</dbReference>
<dbReference type="PANTHER" id="PTHR42935">
    <property type="entry name" value="SLR0930 PROTEIN"/>
    <property type="match status" value="1"/>
</dbReference>
<dbReference type="STRING" id="543877.AM2010_2230"/>
<accession>A0A0G3XD21</accession>
<keyword evidence="2" id="KW-1185">Reference proteome</keyword>
<dbReference type="RefSeq" id="WP_047807136.1">
    <property type="nucleotide sequence ID" value="NZ_CP011805.1"/>
</dbReference>
<dbReference type="SUPFAM" id="SSF52540">
    <property type="entry name" value="P-loop containing nucleoside triphosphate hydrolases"/>
    <property type="match status" value="1"/>
</dbReference>
<sequence>MADQGDPLARIADALERLAGSSPAIADWRDAPAYVWDGTTGRALETFASIRLDLLRGVEAQRDAVAANVARLARGHAAHDMLLWGARGMGKSALVRAAVAEAQKDTGQSLALVQAGTDALDTLPQLFSELARVERGFLVFIDDLGFADDDSVGPRHLRSWLEGGVEARPGNVRLAVTANRRAIVPRQASEQDDPINPRDAVDDKLALADRFGLTLGFHNCGQDDYLAIVAGYAEEYGLDWDQAEAIAWAHRRGARSGRTAWQYIVELAGRSGRAL</sequence>
<organism evidence="1 2">
    <name type="scientific">Pelagerythrobacter marensis</name>
    <dbReference type="NCBI Taxonomy" id="543877"/>
    <lineage>
        <taxon>Bacteria</taxon>
        <taxon>Pseudomonadati</taxon>
        <taxon>Pseudomonadota</taxon>
        <taxon>Alphaproteobacteria</taxon>
        <taxon>Sphingomonadales</taxon>
        <taxon>Erythrobacteraceae</taxon>
        <taxon>Pelagerythrobacter</taxon>
    </lineage>
</organism>
<dbReference type="Gene3D" id="3.40.50.300">
    <property type="entry name" value="P-loop containing nucleotide triphosphate hydrolases"/>
    <property type="match status" value="1"/>
</dbReference>
<evidence type="ECO:0000313" key="1">
    <source>
        <dbReference type="EMBL" id="AKM08288.1"/>
    </source>
</evidence>
<dbReference type="EMBL" id="CP011805">
    <property type="protein sequence ID" value="AKM08288.1"/>
    <property type="molecule type" value="Genomic_DNA"/>
</dbReference>
<dbReference type="PATRIC" id="fig|543877.4.peg.2264"/>
<protein>
    <submittedName>
        <fullName evidence="1">ATPase</fullName>
    </submittedName>
</protein>
<reference evidence="1 2" key="1">
    <citation type="submission" date="2015-06" db="EMBL/GenBank/DDBJ databases">
        <authorList>
            <person name="Kim K.M."/>
        </authorList>
    </citation>
    <scope>NUCLEOTIDE SEQUENCE [LARGE SCALE GENOMIC DNA]</scope>
    <source>
        <strain evidence="1 2">KCTC 22370</strain>
    </source>
</reference>
<name>A0A0G3XD21_9SPHN</name>
<dbReference type="Pfam" id="PF05673">
    <property type="entry name" value="DUF815"/>
    <property type="match status" value="1"/>
</dbReference>
<evidence type="ECO:0000313" key="2">
    <source>
        <dbReference type="Proteomes" id="UP000037643"/>
    </source>
</evidence>
<dbReference type="PANTHER" id="PTHR42935:SF1">
    <property type="entry name" value="SLR0930 PROTEIN"/>
    <property type="match status" value="1"/>
</dbReference>
<dbReference type="OrthoDB" id="9812140at2"/>
<dbReference type="Proteomes" id="UP000037643">
    <property type="component" value="Chromosome"/>
</dbReference>
<dbReference type="KEGG" id="amx:AM2010_2230"/>
<proteinExistence type="predicted"/>
<dbReference type="InterPro" id="IPR027417">
    <property type="entry name" value="P-loop_NTPase"/>
</dbReference>